<gene>
    <name evidence="1" type="ORF">ONZ43_g2916</name>
</gene>
<dbReference type="Proteomes" id="UP001153334">
    <property type="component" value="Unassembled WGS sequence"/>
</dbReference>
<dbReference type="EMBL" id="JAPESX010000638">
    <property type="protein sequence ID" value="KAJ8120358.1"/>
    <property type="molecule type" value="Genomic_DNA"/>
</dbReference>
<protein>
    <submittedName>
        <fullName evidence="1">Uncharacterized protein</fullName>
    </submittedName>
</protein>
<accession>A0ACC2IZJ8</accession>
<reference evidence="1" key="1">
    <citation type="submission" date="2022-11" db="EMBL/GenBank/DDBJ databases">
        <title>Genome Sequence of Nemania bipapillata.</title>
        <authorList>
            <person name="Buettner E."/>
        </authorList>
    </citation>
    <scope>NUCLEOTIDE SEQUENCE</scope>
    <source>
        <strain evidence="1">CP14</strain>
    </source>
</reference>
<keyword evidence="2" id="KW-1185">Reference proteome</keyword>
<sequence length="252" mass="27703">MTSDPVDNTKPGIVLVTGAWHTPVHFEVLKDALQAQGYETYVPRLPTLGNTGLTWKEDALAIQKAVETRMDEGKEFVIAAHSYGGIPGCGATKGFTVQDRAVAGKKGGFRSILFIAAFAIPEPGLDLLTAFGGTFPAWMSYELPYSGNASSFVHPSAHYAFYHDVPKEDADRYFKLLERQSQDAYETPVDCVPSNCGIPHTFLVCEDDQAMPLPFQEMLIAKIPTFKIERCSTGHSPFITQPQRVIEVLSLM</sequence>
<organism evidence="1 2">
    <name type="scientific">Nemania bipapillata</name>
    <dbReference type="NCBI Taxonomy" id="110536"/>
    <lineage>
        <taxon>Eukaryota</taxon>
        <taxon>Fungi</taxon>
        <taxon>Dikarya</taxon>
        <taxon>Ascomycota</taxon>
        <taxon>Pezizomycotina</taxon>
        <taxon>Sordariomycetes</taxon>
        <taxon>Xylariomycetidae</taxon>
        <taxon>Xylariales</taxon>
        <taxon>Xylariaceae</taxon>
        <taxon>Nemania</taxon>
    </lineage>
</organism>
<evidence type="ECO:0000313" key="2">
    <source>
        <dbReference type="Proteomes" id="UP001153334"/>
    </source>
</evidence>
<evidence type="ECO:0000313" key="1">
    <source>
        <dbReference type="EMBL" id="KAJ8120358.1"/>
    </source>
</evidence>
<proteinExistence type="predicted"/>
<name>A0ACC2IZJ8_9PEZI</name>
<comment type="caution">
    <text evidence="1">The sequence shown here is derived from an EMBL/GenBank/DDBJ whole genome shotgun (WGS) entry which is preliminary data.</text>
</comment>